<protein>
    <submittedName>
        <fullName evidence="1">Uncharacterized protein</fullName>
    </submittedName>
</protein>
<dbReference type="EMBL" id="CAVMJV010000036">
    <property type="protein sequence ID" value="CAK5078715.1"/>
    <property type="molecule type" value="Genomic_DNA"/>
</dbReference>
<sequence>MVYGTPFEQLEDEAKSAVSKKPKGIQDEIVTDERGRRRLHGAFTGGFSAGYFNTAGSKHEDEIRKGVSKRKGRGFEGSQKSNVKEYETLGDDGFYGPQRSVEGWIIFVTNVHEEAQEEDVNGYDFLGQELSADWCFVGCHKHLNLLELNVANDLNKWQRILWMKKILANLELLRESTTTFAHLVATTVLSRGITELGIYPTVDPLDSTSRIMGPNIVGNRHYGYYCLLGMGELFEGDKLTVSPCSKDSTLSFSALLSC</sequence>
<accession>A0ACB0ZKU7</accession>
<proteinExistence type="predicted"/>
<dbReference type="Proteomes" id="UP001497535">
    <property type="component" value="Unassembled WGS sequence"/>
</dbReference>
<organism evidence="1 2">
    <name type="scientific">Meloidogyne enterolobii</name>
    <name type="common">Root-knot nematode worm</name>
    <name type="synonym">Meloidogyne mayaguensis</name>
    <dbReference type="NCBI Taxonomy" id="390850"/>
    <lineage>
        <taxon>Eukaryota</taxon>
        <taxon>Metazoa</taxon>
        <taxon>Ecdysozoa</taxon>
        <taxon>Nematoda</taxon>
        <taxon>Chromadorea</taxon>
        <taxon>Rhabditida</taxon>
        <taxon>Tylenchina</taxon>
        <taxon>Tylenchomorpha</taxon>
        <taxon>Tylenchoidea</taxon>
        <taxon>Meloidogynidae</taxon>
        <taxon>Meloidogyninae</taxon>
        <taxon>Meloidogyne</taxon>
    </lineage>
</organism>
<evidence type="ECO:0000313" key="1">
    <source>
        <dbReference type="EMBL" id="CAK5078715.1"/>
    </source>
</evidence>
<keyword evidence="2" id="KW-1185">Reference proteome</keyword>
<reference evidence="1" key="1">
    <citation type="submission" date="2023-11" db="EMBL/GenBank/DDBJ databases">
        <authorList>
            <person name="Poullet M."/>
        </authorList>
    </citation>
    <scope>NUCLEOTIDE SEQUENCE</scope>
    <source>
        <strain evidence="1">E1834</strain>
    </source>
</reference>
<evidence type="ECO:0000313" key="2">
    <source>
        <dbReference type="Proteomes" id="UP001497535"/>
    </source>
</evidence>
<comment type="caution">
    <text evidence="1">The sequence shown here is derived from an EMBL/GenBank/DDBJ whole genome shotgun (WGS) entry which is preliminary data.</text>
</comment>
<name>A0ACB0ZKU7_MELEN</name>
<gene>
    <name evidence="1" type="ORF">MENTE1834_LOCUS25785</name>
</gene>